<feature type="compositionally biased region" description="Basic and acidic residues" evidence="1">
    <location>
        <begin position="30"/>
        <end position="43"/>
    </location>
</feature>
<name>A0A2T8ICT4_9POAL</name>
<proteinExistence type="predicted"/>
<feature type="region of interest" description="Disordered" evidence="1">
    <location>
        <begin position="1"/>
        <end position="51"/>
    </location>
</feature>
<feature type="region of interest" description="Disordered" evidence="1">
    <location>
        <begin position="146"/>
        <end position="179"/>
    </location>
</feature>
<accession>A0A2T8ICT4</accession>
<dbReference type="AlphaFoldDB" id="A0A2T8ICT4"/>
<protein>
    <submittedName>
        <fullName evidence="2">Uncharacterized protein</fullName>
    </submittedName>
</protein>
<evidence type="ECO:0000313" key="2">
    <source>
        <dbReference type="EMBL" id="PVH35490.1"/>
    </source>
</evidence>
<reference evidence="2" key="1">
    <citation type="submission" date="2018-04" db="EMBL/GenBank/DDBJ databases">
        <title>WGS assembly of Panicum hallii.</title>
        <authorList>
            <person name="Lovell J."/>
            <person name="Jenkins J."/>
            <person name="Lowry D."/>
            <person name="Mamidi S."/>
            <person name="Sreedasyam A."/>
            <person name="Weng X."/>
            <person name="Barry K."/>
            <person name="Bonette J."/>
            <person name="Campitelli B."/>
            <person name="Daum C."/>
            <person name="Gordon S."/>
            <person name="Gould B."/>
            <person name="Lipzen A."/>
            <person name="Macqueen A."/>
            <person name="Palacio-Mejia J."/>
            <person name="Plott C."/>
            <person name="Shakirov E."/>
            <person name="Shu S."/>
            <person name="Yoshinaga Y."/>
            <person name="Zane M."/>
            <person name="Rokhsar D."/>
            <person name="Grimwood J."/>
            <person name="Schmutz J."/>
            <person name="Juenger T."/>
        </authorList>
    </citation>
    <scope>NUCLEOTIDE SEQUENCE [LARGE SCALE GENOMIC DNA]</scope>
    <source>
        <strain evidence="2">FIL2</strain>
    </source>
</reference>
<dbReference type="Proteomes" id="UP000243499">
    <property type="component" value="Chromosome 7"/>
</dbReference>
<dbReference type="Gramene" id="PVH35490">
    <property type="protein sequence ID" value="PVH35490"/>
    <property type="gene ID" value="PAHAL_7G198300"/>
</dbReference>
<feature type="compositionally biased region" description="Basic residues" evidence="1">
    <location>
        <begin position="1"/>
        <end position="11"/>
    </location>
</feature>
<organism evidence="2">
    <name type="scientific">Panicum hallii</name>
    <dbReference type="NCBI Taxonomy" id="206008"/>
    <lineage>
        <taxon>Eukaryota</taxon>
        <taxon>Viridiplantae</taxon>
        <taxon>Streptophyta</taxon>
        <taxon>Embryophyta</taxon>
        <taxon>Tracheophyta</taxon>
        <taxon>Spermatophyta</taxon>
        <taxon>Magnoliopsida</taxon>
        <taxon>Liliopsida</taxon>
        <taxon>Poales</taxon>
        <taxon>Poaceae</taxon>
        <taxon>PACMAD clade</taxon>
        <taxon>Panicoideae</taxon>
        <taxon>Panicodae</taxon>
        <taxon>Paniceae</taxon>
        <taxon>Panicinae</taxon>
        <taxon>Panicum</taxon>
        <taxon>Panicum sect. Panicum</taxon>
    </lineage>
</organism>
<gene>
    <name evidence="2" type="ORF">PAHAL_7G198300</name>
</gene>
<evidence type="ECO:0000256" key="1">
    <source>
        <dbReference type="SAM" id="MobiDB-lite"/>
    </source>
</evidence>
<dbReference type="EMBL" id="CM008052">
    <property type="protein sequence ID" value="PVH35490.1"/>
    <property type="molecule type" value="Genomic_DNA"/>
</dbReference>
<sequence>MPNRVQPRHGVAHALRDDAHAPVVGERDDDGGRWRGASYHDHTSSTPHPVGEGIVGGLGTKIYPIRFHSRVSRQSQGEGAGDWLHFYLFLDYTRPRVAVVWAGRFRHLRPHAVSRKPNSPFSSNHLAILIGGARGTGVQQHDACHEQPRADGQRRRASQLLREHATPPEGRGTSAGMRGRSSFGCSELKRSVLAVELVQGCSLLPATWMSGFGSLCALLYSY</sequence>